<dbReference type="EC" id="5.2.1.8" evidence="4"/>
<evidence type="ECO:0000256" key="1">
    <source>
        <dbReference type="ARBA" id="ARBA00004123"/>
    </source>
</evidence>
<dbReference type="GO" id="GO:0005634">
    <property type="term" value="C:nucleus"/>
    <property type="evidence" value="ECO:0007669"/>
    <property type="project" value="UniProtKB-SubCell"/>
</dbReference>
<organism evidence="6">
    <name type="scientific">Cacopsylla melanoneura</name>
    <dbReference type="NCBI Taxonomy" id="428564"/>
    <lineage>
        <taxon>Eukaryota</taxon>
        <taxon>Metazoa</taxon>
        <taxon>Ecdysozoa</taxon>
        <taxon>Arthropoda</taxon>
        <taxon>Hexapoda</taxon>
        <taxon>Insecta</taxon>
        <taxon>Pterygota</taxon>
        <taxon>Neoptera</taxon>
        <taxon>Paraneoptera</taxon>
        <taxon>Hemiptera</taxon>
        <taxon>Sternorrhyncha</taxon>
        <taxon>Psylloidea</taxon>
        <taxon>Psyllidae</taxon>
        <taxon>Psyllinae</taxon>
        <taxon>Cacopsylla</taxon>
    </lineage>
</organism>
<proteinExistence type="inferred from homology"/>
<keyword evidence="3" id="KW-0539">Nucleus</keyword>
<keyword evidence="2" id="KW-0694">RNA-binding</keyword>
<protein>
    <recommendedName>
        <fullName evidence="4">Peptidyl-prolyl cis-trans isomerase</fullName>
        <shortName evidence="4">PPIase</shortName>
        <ecNumber evidence="4">5.2.1.8</ecNumber>
    </recommendedName>
</protein>
<dbReference type="PANTHER" id="PTHR45843:SF1">
    <property type="entry name" value="PEPTIDYL-PROLYL CIS-TRANS ISOMERASE-LIKE 4"/>
    <property type="match status" value="1"/>
</dbReference>
<name>A0A8D8UQI9_9HEMI</name>
<dbReference type="GO" id="GO:0003723">
    <property type="term" value="F:RNA binding"/>
    <property type="evidence" value="ECO:0007669"/>
    <property type="project" value="UniProtKB-KW"/>
</dbReference>
<dbReference type="GO" id="GO:0003755">
    <property type="term" value="F:peptidyl-prolyl cis-trans isomerase activity"/>
    <property type="evidence" value="ECO:0007669"/>
    <property type="project" value="UniProtKB-UniRule"/>
</dbReference>
<feature type="domain" description="PPIase cyclophilin-type" evidence="5">
    <location>
        <begin position="1"/>
        <end position="160"/>
    </location>
</feature>
<comment type="subcellular location">
    <subcellularLocation>
        <location evidence="1">Nucleus</location>
    </subcellularLocation>
</comment>
<evidence type="ECO:0000259" key="5">
    <source>
        <dbReference type="PROSITE" id="PS50072"/>
    </source>
</evidence>
<dbReference type="EMBL" id="HBUF01348219">
    <property type="protein sequence ID" value="CAG6711441.1"/>
    <property type="molecule type" value="Transcribed_RNA"/>
</dbReference>
<dbReference type="Gene3D" id="2.40.100.10">
    <property type="entry name" value="Cyclophilin-like"/>
    <property type="match status" value="1"/>
</dbReference>
<dbReference type="PANTHER" id="PTHR45843">
    <property type="entry name" value="PEPTIDYL-PROLYL CIS-TRANS ISOMERASE-LIKE 4"/>
    <property type="match status" value="1"/>
</dbReference>
<dbReference type="InterPro" id="IPR035538">
    <property type="entry name" value="Cyclophilin_PPIL4"/>
</dbReference>
<reference evidence="6" key="1">
    <citation type="submission" date="2021-05" db="EMBL/GenBank/DDBJ databases">
        <authorList>
            <person name="Alioto T."/>
            <person name="Alioto T."/>
            <person name="Gomez Garrido J."/>
        </authorList>
    </citation>
    <scope>NUCLEOTIDE SEQUENCE</scope>
</reference>
<dbReference type="InterPro" id="IPR035542">
    <property type="entry name" value="CRIP"/>
</dbReference>
<dbReference type="CDD" id="cd01921">
    <property type="entry name" value="cyclophilin_RRM"/>
    <property type="match status" value="1"/>
</dbReference>
<evidence type="ECO:0000256" key="4">
    <source>
        <dbReference type="RuleBase" id="RU363019"/>
    </source>
</evidence>
<keyword evidence="4" id="KW-0697">Rotamase</keyword>
<evidence type="ECO:0000256" key="2">
    <source>
        <dbReference type="ARBA" id="ARBA00022884"/>
    </source>
</evidence>
<evidence type="ECO:0000313" key="6">
    <source>
        <dbReference type="EMBL" id="CAG6711441.1"/>
    </source>
</evidence>
<dbReference type="Pfam" id="PF00160">
    <property type="entry name" value="Pro_isomerase"/>
    <property type="match status" value="1"/>
</dbReference>
<evidence type="ECO:0000256" key="3">
    <source>
        <dbReference type="ARBA" id="ARBA00023242"/>
    </source>
</evidence>
<dbReference type="InterPro" id="IPR002130">
    <property type="entry name" value="Cyclophilin-type_PPIase_dom"/>
</dbReference>
<accession>A0A8D8UQI9</accession>
<comment type="function">
    <text evidence="4">PPIases accelerate the folding of proteins. It catalyzes the cis-trans isomerization of proline imidic peptide bonds in oligopeptides.</text>
</comment>
<dbReference type="PRINTS" id="PR00153">
    <property type="entry name" value="CSAPPISMRASE"/>
</dbReference>
<dbReference type="AlphaFoldDB" id="A0A8D8UQI9"/>
<dbReference type="InterPro" id="IPR029000">
    <property type="entry name" value="Cyclophilin-like_dom_sf"/>
</dbReference>
<keyword evidence="4 6" id="KW-0413">Isomerase</keyword>
<dbReference type="SUPFAM" id="SSF50891">
    <property type="entry name" value="Cyclophilin-like"/>
    <property type="match status" value="1"/>
</dbReference>
<comment type="catalytic activity">
    <reaction evidence="4">
        <text>[protein]-peptidylproline (omega=180) = [protein]-peptidylproline (omega=0)</text>
        <dbReference type="Rhea" id="RHEA:16237"/>
        <dbReference type="Rhea" id="RHEA-COMP:10747"/>
        <dbReference type="Rhea" id="RHEA-COMP:10748"/>
        <dbReference type="ChEBI" id="CHEBI:83833"/>
        <dbReference type="ChEBI" id="CHEBI:83834"/>
        <dbReference type="EC" id="5.2.1.8"/>
    </reaction>
</comment>
<comment type="similarity">
    <text evidence="4">Belongs to the cyclophilin-type PPIase family.</text>
</comment>
<dbReference type="PROSITE" id="PS50072">
    <property type="entry name" value="CSA_PPIASE_2"/>
    <property type="match status" value="1"/>
</dbReference>
<dbReference type="EMBL" id="HBUF01348217">
    <property type="protein sequence ID" value="CAG6711437.1"/>
    <property type="molecule type" value="Transcribed_RNA"/>
</dbReference>
<sequence length="213" mass="23656">MAIVLETSLGDLTIDLFTDSRPRTCQNFLKLCKMKYYNLNLFHTVQQNFIAQTGDPTGEGSGGTSIFGLAHGSHARYYEAEKMPKVLHTKPGLLSMVNCGDGMLGSQFFITLAPDLGSLNEHCVFGEVTEGFDVLLKLNNTICNESHRPYQDIRITHTVVLDDPYEDLPELVYPDRSPEPSRELLANGLIGADEAIDETQGNLARRLTKHKVI</sequence>
<dbReference type="EMBL" id="HBUF01348218">
    <property type="protein sequence ID" value="CAG6711439.1"/>
    <property type="molecule type" value="Transcribed_RNA"/>
</dbReference>